<dbReference type="PROSITE" id="PS50966">
    <property type="entry name" value="ZF_SWIM"/>
    <property type="match status" value="1"/>
</dbReference>
<dbReference type="InterPro" id="IPR007527">
    <property type="entry name" value="Znf_SWIM"/>
</dbReference>
<keyword evidence="1" id="KW-0863">Zinc-finger</keyword>
<dbReference type="GO" id="GO:0008270">
    <property type="term" value="F:zinc ion binding"/>
    <property type="evidence" value="ECO:0007669"/>
    <property type="project" value="UniProtKB-KW"/>
</dbReference>
<dbReference type="AlphaFoldDB" id="H1YZT4"/>
<accession>H1YZT4</accession>
<dbReference type="PANTHER" id="PTHR38133">
    <property type="entry name" value="SLR1429 PROTEIN"/>
    <property type="match status" value="1"/>
</dbReference>
<keyword evidence="1" id="KW-0862">Zinc</keyword>
<organism evidence="3 4">
    <name type="scientific">Methanoplanus limicola DSM 2279</name>
    <dbReference type="NCBI Taxonomy" id="937775"/>
    <lineage>
        <taxon>Archaea</taxon>
        <taxon>Methanobacteriati</taxon>
        <taxon>Methanobacteriota</taxon>
        <taxon>Stenosarchaea group</taxon>
        <taxon>Methanomicrobia</taxon>
        <taxon>Methanomicrobiales</taxon>
        <taxon>Methanomicrobiaceae</taxon>
        <taxon>Methanoplanus</taxon>
    </lineage>
</organism>
<evidence type="ECO:0000256" key="1">
    <source>
        <dbReference type="PROSITE-ProRule" id="PRU00325"/>
    </source>
</evidence>
<reference evidence="3 4" key="1">
    <citation type="submission" date="2011-10" db="EMBL/GenBank/DDBJ databases">
        <title>The Improved High-Quality Draft genome of Methanoplanus limicola DSM 2279.</title>
        <authorList>
            <consortium name="US DOE Joint Genome Institute (JGI-PGF)"/>
            <person name="Lucas S."/>
            <person name="Copeland A."/>
            <person name="Lapidus A."/>
            <person name="Glavina del Rio T."/>
            <person name="Dalin E."/>
            <person name="Tice H."/>
            <person name="Bruce D."/>
            <person name="Goodwin L."/>
            <person name="Pitluck S."/>
            <person name="Peters L."/>
            <person name="Mikhailova N."/>
            <person name="Lu M."/>
            <person name="Kyrpides N."/>
            <person name="Mavromatis K."/>
            <person name="Ivanova N."/>
            <person name="Markowitz V."/>
            <person name="Cheng J.-F."/>
            <person name="Hugenholtz P."/>
            <person name="Woyke T."/>
            <person name="Wu D."/>
            <person name="Wirth R."/>
            <person name="Brambilla E.-M."/>
            <person name="Klenk H.-P."/>
            <person name="Eisen J.A."/>
        </authorList>
    </citation>
    <scope>NUCLEOTIDE SEQUENCE [LARGE SCALE GENOMIC DNA]</scope>
    <source>
        <strain evidence="3 4">DSM 2279</strain>
    </source>
</reference>
<name>H1YZT4_9EURY</name>
<dbReference type="InParanoid" id="H1YZT4"/>
<evidence type="ECO:0000313" key="4">
    <source>
        <dbReference type="Proteomes" id="UP000005741"/>
    </source>
</evidence>
<feature type="domain" description="SWIM-type" evidence="2">
    <location>
        <begin position="134"/>
        <end position="168"/>
    </location>
</feature>
<dbReference type="OrthoDB" id="196752at2157"/>
<dbReference type="STRING" id="937775.Metlim_0193"/>
<dbReference type="HOGENOM" id="CLU_914020_0_0_2"/>
<keyword evidence="1" id="KW-0479">Metal-binding</keyword>
<keyword evidence="4" id="KW-1185">Reference proteome</keyword>
<protein>
    <recommendedName>
        <fullName evidence="2">SWIM-type domain-containing protein</fullName>
    </recommendedName>
</protein>
<evidence type="ECO:0000259" key="2">
    <source>
        <dbReference type="PROSITE" id="PS50966"/>
    </source>
</evidence>
<dbReference type="Proteomes" id="UP000005741">
    <property type="component" value="Chromosome"/>
</dbReference>
<gene>
    <name evidence="3" type="ORF">Metlim_0193</name>
</gene>
<sequence length="304" mass="34232">MSWYYTPSQPYGVKGGLTAKSKRGDIGTSWWSKGIQEGFLPHSYDSYISRGKNYARRGQVISVKTEEGQVTGYVQGSERTPYKVTVNFGYAEENSGHEKALVHYLNENYTSFLRMLSGDLTEDFSRDIRKNTGFTLVPEGRFSLKTRCSCPVGSEVCKHTLAVLFILSEQLDEDPMLLFTLAGMDKERVIGEVRDLQYRGESADEESEFTDNLPSSEGTFWHMGDNLKKAGYFDPGDEIAVLSSVSGDLYKGLMKNTSPYDNTGSISEDVDKLRIKAMKRAADLLRSSEYYSEMLHLFSFLAEE</sequence>
<dbReference type="PANTHER" id="PTHR38133:SF1">
    <property type="entry name" value="SLR1429 PROTEIN"/>
    <property type="match status" value="1"/>
</dbReference>
<proteinExistence type="predicted"/>
<dbReference type="RefSeq" id="WP_004075960.1">
    <property type="nucleotide sequence ID" value="NZ_CM001436.1"/>
</dbReference>
<evidence type="ECO:0000313" key="3">
    <source>
        <dbReference type="EMBL" id="EHQ34346.1"/>
    </source>
</evidence>
<dbReference type="EMBL" id="CM001436">
    <property type="protein sequence ID" value="EHQ34346.1"/>
    <property type="molecule type" value="Genomic_DNA"/>
</dbReference>